<organism evidence="10 11">
    <name type="scientific">Mariniphaga sediminis</name>
    <dbReference type="NCBI Taxonomy" id="1628158"/>
    <lineage>
        <taxon>Bacteria</taxon>
        <taxon>Pseudomonadati</taxon>
        <taxon>Bacteroidota</taxon>
        <taxon>Bacteroidia</taxon>
        <taxon>Marinilabiliales</taxon>
        <taxon>Prolixibacteraceae</taxon>
        <taxon>Mariniphaga</taxon>
    </lineage>
</organism>
<dbReference type="InterPro" id="IPR036942">
    <property type="entry name" value="Beta-barrel_TonB_sf"/>
</dbReference>
<dbReference type="InterPro" id="IPR023996">
    <property type="entry name" value="TonB-dep_OMP_SusC/RagA"/>
</dbReference>
<comment type="subcellular location">
    <subcellularLocation>
        <location evidence="1 7">Cell outer membrane</location>
        <topology evidence="1 7">Multi-pass membrane protein</topology>
    </subcellularLocation>
</comment>
<dbReference type="SUPFAM" id="SSF56935">
    <property type="entry name" value="Porins"/>
    <property type="match status" value="1"/>
</dbReference>
<name>A0A399CZ43_9BACT</name>
<keyword evidence="2 7" id="KW-0813">Transport</keyword>
<dbReference type="GO" id="GO:0009279">
    <property type="term" value="C:cell outer membrane"/>
    <property type="evidence" value="ECO:0007669"/>
    <property type="project" value="UniProtKB-SubCell"/>
</dbReference>
<reference evidence="10 11" key="1">
    <citation type="journal article" date="2015" name="Int. J. Syst. Evol. Microbiol.">
        <title>Mariniphaga sediminis sp. nov., isolated from coastal sediment.</title>
        <authorList>
            <person name="Wang F.Q."/>
            <person name="Shen Q.Y."/>
            <person name="Chen G.J."/>
            <person name="Du Z.J."/>
        </authorList>
    </citation>
    <scope>NUCLEOTIDE SEQUENCE [LARGE SCALE GENOMIC DNA]</scope>
    <source>
        <strain evidence="10 11">SY21</strain>
    </source>
</reference>
<dbReference type="FunFam" id="2.170.130.10:FF:000003">
    <property type="entry name" value="SusC/RagA family TonB-linked outer membrane protein"/>
    <property type="match status" value="1"/>
</dbReference>
<evidence type="ECO:0000256" key="5">
    <source>
        <dbReference type="ARBA" id="ARBA00023136"/>
    </source>
</evidence>
<dbReference type="OrthoDB" id="9768177at2"/>
<dbReference type="AlphaFoldDB" id="A0A399CZ43"/>
<dbReference type="InterPro" id="IPR011662">
    <property type="entry name" value="Secretin/TonB_short_N"/>
</dbReference>
<keyword evidence="4 7" id="KW-0812">Transmembrane</keyword>
<accession>A0A399CZ43</accession>
<dbReference type="Proteomes" id="UP000266441">
    <property type="component" value="Unassembled WGS sequence"/>
</dbReference>
<dbReference type="InterPro" id="IPR012910">
    <property type="entry name" value="Plug_dom"/>
</dbReference>
<evidence type="ECO:0000256" key="4">
    <source>
        <dbReference type="ARBA" id="ARBA00022692"/>
    </source>
</evidence>
<evidence type="ECO:0000313" key="10">
    <source>
        <dbReference type="EMBL" id="RIH65025.1"/>
    </source>
</evidence>
<evidence type="ECO:0000256" key="2">
    <source>
        <dbReference type="ARBA" id="ARBA00022448"/>
    </source>
</evidence>
<dbReference type="SUPFAM" id="SSF49464">
    <property type="entry name" value="Carboxypeptidase regulatory domain-like"/>
    <property type="match status" value="1"/>
</dbReference>
<dbReference type="Gene3D" id="2.170.130.10">
    <property type="entry name" value="TonB-dependent receptor, plug domain"/>
    <property type="match status" value="1"/>
</dbReference>
<comment type="caution">
    <text evidence="10">The sequence shown here is derived from an EMBL/GenBank/DDBJ whole genome shotgun (WGS) entry which is preliminary data.</text>
</comment>
<proteinExistence type="inferred from homology"/>
<sequence length="1133" mass="125703">MKKFEIVNFPSFGKNRKLLRIMKLTLLLLTTCFIHVSATVYSQSTRFSFDVKNKRVVEVLRDIEDQSDFRFFYQREQVNVERKIDLQVTDQTLEQILSSLFKKEGIDFIMRSDHLILLKPVASNPDNIGFWTENQQQKTVSGKVTDTSGQPLPGVTVVLKGTTQGTVTNADGEYSLAGIPDNATLVFSFVGMRTQEVVLGSKTRVDVKMEEESIGIEEVVAVAYGTQKKAELTGSVSSVGIDDLEDMPMNQLGEKLQGKLPGVRIYQTEGIPGTGMTFRIRGQASINAGNSPLVVIDGFASSTGLEAINPDEIESISVLKDASATSLYGSRAANGVILVTTKQAKEGKTQITLNVYSGISNVPQRGRPDVMNARQFAQFKNEWYSDQGMEVPERYQNPEQYGPNDGTDWFDILLNPNALTQNYNLSLSTGTAKVKSSINASYNKQEGVMINGMAERITARANNIFNISDDLTLGLNLASIYRNSDNISFSPAYWSTVSSAYIMDPTLEYKNEDGTLPVGFSSPGMFPNPNWYRVYTERENPTQRLNILVNAFAEYEIIDGLTYKLKADADLGNYKNRYWSPSTAQGQMFVAPPNPPAGSYSSSNSLNWQIENTLNYKKTFNEKHNFDLLVGYTAQKVRSEYSSISGSQFPDDEIAWVTAAPSGSRLGNVSMSEFSVLSALGRLNYNYQSKYLFSFAIRRDGSSRFGDNKKYGVFPSVSVGWVASEENFVKENIDAISFLKVRASYGEVGNYNIGNYSHLSSIGNANYVFNNSVAVGKTKSNLGNSLLTWETTVQGDIGLDLGLFNDRIFFVYDYYWKTTNGLLYAVDIPRASGFSNIQSNIGEFDFWGHEFSLETRNLVGELKWNTQLTFGLDRNLVKKLGTEDTPIGGYQENSDFNRTEVGHPIGQFYGYVYEGVFMNEAELAEGPWITVYGGSDVGSVRLKDISGPDGVPDGWIDAAYDKTFIGDPNPDFIFGITNQFSYKNFDLSIHLLGRVGGDVFKGDMLSIENIDGVFNVTPDALDRWRSVENPGKGELPRANSNPLHRFNNSRHIFDGSYLSGKNIVLGYTIPLKSENIIKSARVYVSSQNAFILTNYPGSNPEASQNGLNGLSEGRDFAPYPVPRTFTIGADINF</sequence>
<dbReference type="InterPro" id="IPR008969">
    <property type="entry name" value="CarboxyPept-like_regulatory"/>
</dbReference>
<dbReference type="Gene3D" id="2.60.40.1120">
    <property type="entry name" value="Carboxypeptidase-like, regulatory domain"/>
    <property type="match status" value="1"/>
</dbReference>
<dbReference type="InterPro" id="IPR039426">
    <property type="entry name" value="TonB-dep_rcpt-like"/>
</dbReference>
<dbReference type="InterPro" id="IPR037066">
    <property type="entry name" value="Plug_dom_sf"/>
</dbReference>
<feature type="domain" description="TonB-dependent receptor plug" evidence="9">
    <location>
        <begin position="229"/>
        <end position="336"/>
    </location>
</feature>
<dbReference type="Pfam" id="PF13715">
    <property type="entry name" value="CarbopepD_reg_2"/>
    <property type="match status" value="1"/>
</dbReference>
<dbReference type="InterPro" id="IPR023997">
    <property type="entry name" value="TonB-dep_OMP_SusC/RagA_CS"/>
</dbReference>
<dbReference type="Pfam" id="PF07715">
    <property type="entry name" value="Plug"/>
    <property type="match status" value="1"/>
</dbReference>
<gene>
    <name evidence="10" type="ORF">D1164_10575</name>
</gene>
<evidence type="ECO:0000259" key="9">
    <source>
        <dbReference type="Pfam" id="PF07715"/>
    </source>
</evidence>
<keyword evidence="3 7" id="KW-1134">Transmembrane beta strand</keyword>
<dbReference type="PROSITE" id="PS52016">
    <property type="entry name" value="TONB_DEPENDENT_REC_3"/>
    <property type="match status" value="1"/>
</dbReference>
<dbReference type="FunFam" id="2.60.40.1120:FF:000003">
    <property type="entry name" value="Outer membrane protein Omp121"/>
    <property type="match status" value="1"/>
</dbReference>
<evidence type="ECO:0000313" key="11">
    <source>
        <dbReference type="Proteomes" id="UP000266441"/>
    </source>
</evidence>
<evidence type="ECO:0000256" key="1">
    <source>
        <dbReference type="ARBA" id="ARBA00004571"/>
    </source>
</evidence>
<feature type="domain" description="Secretin/TonB short N-terminal" evidence="8">
    <location>
        <begin position="70"/>
        <end position="119"/>
    </location>
</feature>
<evidence type="ECO:0000259" key="8">
    <source>
        <dbReference type="Pfam" id="PF07660"/>
    </source>
</evidence>
<evidence type="ECO:0000256" key="6">
    <source>
        <dbReference type="ARBA" id="ARBA00023237"/>
    </source>
</evidence>
<protein>
    <submittedName>
        <fullName evidence="10">SusC/RagA family TonB-linked outer membrane protein</fullName>
    </submittedName>
</protein>
<dbReference type="NCBIfam" id="TIGR04056">
    <property type="entry name" value="OMP_RagA_SusC"/>
    <property type="match status" value="1"/>
</dbReference>
<dbReference type="Gene3D" id="2.40.170.20">
    <property type="entry name" value="TonB-dependent receptor, beta-barrel domain"/>
    <property type="match status" value="1"/>
</dbReference>
<comment type="similarity">
    <text evidence="7">Belongs to the TonB-dependent receptor family.</text>
</comment>
<evidence type="ECO:0000256" key="3">
    <source>
        <dbReference type="ARBA" id="ARBA00022452"/>
    </source>
</evidence>
<dbReference type="Pfam" id="PF07660">
    <property type="entry name" value="STN"/>
    <property type="match status" value="1"/>
</dbReference>
<dbReference type="NCBIfam" id="TIGR04057">
    <property type="entry name" value="SusC_RagA_signa"/>
    <property type="match status" value="1"/>
</dbReference>
<dbReference type="EMBL" id="QWET01000007">
    <property type="protein sequence ID" value="RIH65025.1"/>
    <property type="molecule type" value="Genomic_DNA"/>
</dbReference>
<keyword evidence="6 7" id="KW-0998">Cell outer membrane</keyword>
<keyword evidence="5 7" id="KW-0472">Membrane</keyword>
<keyword evidence="11" id="KW-1185">Reference proteome</keyword>
<evidence type="ECO:0000256" key="7">
    <source>
        <dbReference type="PROSITE-ProRule" id="PRU01360"/>
    </source>
</evidence>